<gene>
    <name evidence="6" type="ORF">GTA08_BOTSDO06374</name>
</gene>
<keyword evidence="7" id="KW-1185">Reference proteome</keyword>
<comment type="cofactor">
    <cofactor evidence="5">
        <name>Fe(2+)</name>
        <dbReference type="ChEBI" id="CHEBI:29033"/>
    </cofactor>
    <text evidence="5">Binds 1 Fe(2+) ion per subunit.</text>
</comment>
<evidence type="ECO:0000256" key="2">
    <source>
        <dbReference type="ARBA" id="ARBA00022723"/>
    </source>
</evidence>
<dbReference type="Pfam" id="PF03055">
    <property type="entry name" value="RPE65"/>
    <property type="match status" value="1"/>
</dbReference>
<evidence type="ECO:0000256" key="4">
    <source>
        <dbReference type="ARBA" id="ARBA00023004"/>
    </source>
</evidence>
<accession>A0A8H4N4P9</accession>
<feature type="binding site" evidence="5">
    <location>
        <position position="186"/>
    </location>
    <ligand>
        <name>Fe cation</name>
        <dbReference type="ChEBI" id="CHEBI:24875"/>
        <note>catalytic</note>
    </ligand>
</feature>
<sequence length="549" mass="62661">MAHLPQVPPLYVNGEKASHQTKFPDTEVFRGFNKPSRIEGDIYELEVEGEVPKAINGTFYRIQADHRFPPKYEDDIHFNGDGQVGAFRIQDGHVDWKQRYVHTERYKHETAARRGLFGKYRNPYTDHPTVHGIIRTASNTNIFFWRSVLLSLKEDGPPYALKPETLETIGRYDFEGQVLAPTFTAHPKVDPKTGELICFAYEAGGNGNDASNDIVIWTISPDGKKTQETWYKAPFCGIIHDVGFTDNWIILPMTPLKADLERMKKGGNHWAWDPNEDQYYGIFPRRGGKPSDARWVRSKNAFHGHVANAYEEDGKIVYDLTVADGNVFFFFPPDDQPAGKVAQRNKLFSPMTRWVFDPATLKDGDRVKPLSEANFSCEFTRVDDRYQGKKYTQYWTLQVDPTRPYNFEKCGSPGGGMFNVLTHYNWETGEKDEHWAGDCATYQEPVFIPESEDAPEGHGWILCLENRLDELRNNIAIFDAQNLRNGPVALVKLPLKFHLGFHGNWVDNADIEAFGKLREANGELGPVLPAKDPLPWQLKQNYNGLWNGE</sequence>
<protein>
    <submittedName>
        <fullName evidence="6">Carotenoid oxygenase protein</fullName>
    </submittedName>
</protein>
<dbReference type="GO" id="GO:0010436">
    <property type="term" value="F:carotenoid dioxygenase activity"/>
    <property type="evidence" value="ECO:0007669"/>
    <property type="project" value="TreeGrafter"/>
</dbReference>
<evidence type="ECO:0000313" key="6">
    <source>
        <dbReference type="EMBL" id="KAF4305876.1"/>
    </source>
</evidence>
<dbReference type="SUPFAM" id="SSF50998">
    <property type="entry name" value="Quinoprotein alcohol dehydrogenase-like"/>
    <property type="match status" value="1"/>
</dbReference>
<comment type="caution">
    <text evidence="6">The sequence shown here is derived from an EMBL/GenBank/DDBJ whole genome shotgun (WGS) entry which is preliminary data.</text>
</comment>
<dbReference type="PANTHER" id="PTHR10543">
    <property type="entry name" value="BETA-CAROTENE DIOXYGENASE"/>
    <property type="match status" value="1"/>
</dbReference>
<feature type="binding site" evidence="5">
    <location>
        <position position="240"/>
    </location>
    <ligand>
        <name>Fe cation</name>
        <dbReference type="ChEBI" id="CHEBI:24875"/>
        <note>catalytic</note>
    </ligand>
</feature>
<dbReference type="Proteomes" id="UP000572817">
    <property type="component" value="Unassembled WGS sequence"/>
</dbReference>
<evidence type="ECO:0000256" key="1">
    <source>
        <dbReference type="ARBA" id="ARBA00006787"/>
    </source>
</evidence>
<dbReference type="EMBL" id="WWBZ02000040">
    <property type="protein sequence ID" value="KAF4305876.1"/>
    <property type="molecule type" value="Genomic_DNA"/>
</dbReference>
<dbReference type="GO" id="GO:0016121">
    <property type="term" value="P:carotene catabolic process"/>
    <property type="evidence" value="ECO:0007669"/>
    <property type="project" value="TreeGrafter"/>
</dbReference>
<organism evidence="6 7">
    <name type="scientific">Botryosphaeria dothidea</name>
    <dbReference type="NCBI Taxonomy" id="55169"/>
    <lineage>
        <taxon>Eukaryota</taxon>
        <taxon>Fungi</taxon>
        <taxon>Dikarya</taxon>
        <taxon>Ascomycota</taxon>
        <taxon>Pezizomycotina</taxon>
        <taxon>Dothideomycetes</taxon>
        <taxon>Dothideomycetes incertae sedis</taxon>
        <taxon>Botryosphaeriales</taxon>
        <taxon>Botryosphaeriaceae</taxon>
        <taxon>Botryosphaeria</taxon>
    </lineage>
</organism>
<feature type="binding site" evidence="5">
    <location>
        <position position="305"/>
    </location>
    <ligand>
        <name>Fe cation</name>
        <dbReference type="ChEBI" id="CHEBI:24875"/>
        <note>catalytic</note>
    </ligand>
</feature>
<evidence type="ECO:0000256" key="5">
    <source>
        <dbReference type="PIRSR" id="PIRSR604294-1"/>
    </source>
</evidence>
<dbReference type="OrthoDB" id="1069523at2759"/>
<dbReference type="InterPro" id="IPR011047">
    <property type="entry name" value="Quinoprotein_ADH-like_sf"/>
</dbReference>
<name>A0A8H4N4P9_9PEZI</name>
<keyword evidence="4 5" id="KW-0408">Iron</keyword>
<dbReference type="InterPro" id="IPR004294">
    <property type="entry name" value="Carotenoid_Oase"/>
</dbReference>
<keyword evidence="2 5" id="KW-0479">Metal-binding</keyword>
<dbReference type="GO" id="GO:0046872">
    <property type="term" value="F:metal ion binding"/>
    <property type="evidence" value="ECO:0007669"/>
    <property type="project" value="UniProtKB-KW"/>
</dbReference>
<proteinExistence type="inferred from homology"/>
<comment type="similarity">
    <text evidence="1">Belongs to the carotenoid oxygenase family.</text>
</comment>
<reference evidence="6" key="1">
    <citation type="submission" date="2020-04" db="EMBL/GenBank/DDBJ databases">
        <title>Genome Assembly and Annotation of Botryosphaeria dothidea sdau 11-99, a Latent Pathogen of Apple Fruit Ring Rot in China.</title>
        <authorList>
            <person name="Yu C."/>
            <person name="Diao Y."/>
            <person name="Lu Q."/>
            <person name="Zhao J."/>
            <person name="Cui S."/>
            <person name="Peng C."/>
            <person name="He B."/>
            <person name="Liu H."/>
        </authorList>
    </citation>
    <scope>NUCLEOTIDE SEQUENCE [LARGE SCALE GENOMIC DNA]</scope>
    <source>
        <strain evidence="6">Sdau11-99</strain>
    </source>
</reference>
<evidence type="ECO:0000313" key="7">
    <source>
        <dbReference type="Proteomes" id="UP000572817"/>
    </source>
</evidence>
<dbReference type="PANTHER" id="PTHR10543:SF89">
    <property type="entry name" value="CAROTENOID 9,10(9',10')-CLEAVAGE DIOXYGENASE 1"/>
    <property type="match status" value="1"/>
</dbReference>
<dbReference type="AlphaFoldDB" id="A0A8H4N4P9"/>
<feature type="binding site" evidence="5">
    <location>
        <position position="502"/>
    </location>
    <ligand>
        <name>Fe cation</name>
        <dbReference type="ChEBI" id="CHEBI:24875"/>
        <note>catalytic</note>
    </ligand>
</feature>
<evidence type="ECO:0000256" key="3">
    <source>
        <dbReference type="ARBA" id="ARBA00023002"/>
    </source>
</evidence>
<keyword evidence="3" id="KW-0560">Oxidoreductase</keyword>